<proteinExistence type="predicted"/>
<feature type="non-terminal residue" evidence="2">
    <location>
        <position position="126"/>
    </location>
</feature>
<keyword evidence="3" id="KW-1185">Reference proteome</keyword>
<evidence type="ECO:0000313" key="3">
    <source>
        <dbReference type="Proteomes" id="UP000593574"/>
    </source>
</evidence>
<feature type="compositionally biased region" description="Basic and acidic residues" evidence="1">
    <location>
        <begin position="95"/>
        <end position="105"/>
    </location>
</feature>
<organism evidence="2 3">
    <name type="scientific">Gossypium laxum</name>
    <dbReference type="NCBI Taxonomy" id="34288"/>
    <lineage>
        <taxon>Eukaryota</taxon>
        <taxon>Viridiplantae</taxon>
        <taxon>Streptophyta</taxon>
        <taxon>Embryophyta</taxon>
        <taxon>Tracheophyta</taxon>
        <taxon>Spermatophyta</taxon>
        <taxon>Magnoliopsida</taxon>
        <taxon>eudicotyledons</taxon>
        <taxon>Gunneridae</taxon>
        <taxon>Pentapetalae</taxon>
        <taxon>rosids</taxon>
        <taxon>malvids</taxon>
        <taxon>Malvales</taxon>
        <taxon>Malvaceae</taxon>
        <taxon>Malvoideae</taxon>
        <taxon>Gossypium</taxon>
    </lineage>
</organism>
<protein>
    <submittedName>
        <fullName evidence="2">Uncharacterized protein</fullName>
    </submittedName>
</protein>
<reference evidence="2 3" key="1">
    <citation type="journal article" date="2019" name="Genome Biol. Evol.">
        <title>Insights into the evolution of the New World diploid cottons (Gossypium, subgenus Houzingenia) based on genome sequencing.</title>
        <authorList>
            <person name="Grover C.E."/>
            <person name="Arick M.A. 2nd"/>
            <person name="Thrash A."/>
            <person name="Conover J.L."/>
            <person name="Sanders W.S."/>
            <person name="Peterson D.G."/>
            <person name="Frelichowski J.E."/>
            <person name="Scheffler J.A."/>
            <person name="Scheffler B.E."/>
            <person name="Wendel J.F."/>
        </authorList>
    </citation>
    <scope>NUCLEOTIDE SEQUENCE [LARGE SCALE GENOMIC DNA]</scope>
    <source>
        <strain evidence="2">4</strain>
        <tissue evidence="2">Leaf</tissue>
    </source>
</reference>
<feature type="region of interest" description="Disordered" evidence="1">
    <location>
        <begin position="89"/>
        <end position="112"/>
    </location>
</feature>
<accession>A0A7J9APS0</accession>
<evidence type="ECO:0000256" key="1">
    <source>
        <dbReference type="SAM" id="MobiDB-lite"/>
    </source>
</evidence>
<comment type="caution">
    <text evidence="2">The sequence shown here is derived from an EMBL/GenBank/DDBJ whole genome shotgun (WGS) entry which is preliminary data.</text>
</comment>
<sequence>MLKPNNGGVRFVSKKNASGSCMGVLLGHVGNDGVLGQENFECVSLKPNLDKLKHTTFRVIEIDSHGTRSRKENNLFNFGATGKEILGEGSNGILEDSHNKRKPPDGKLGYNGQPTLDLSSVIEGIV</sequence>
<evidence type="ECO:0000313" key="2">
    <source>
        <dbReference type="EMBL" id="MBA0726065.1"/>
    </source>
</evidence>
<dbReference type="Proteomes" id="UP000593574">
    <property type="component" value="Unassembled WGS sequence"/>
</dbReference>
<dbReference type="EMBL" id="JABEZV010000012">
    <property type="protein sequence ID" value="MBA0726065.1"/>
    <property type="molecule type" value="Genomic_DNA"/>
</dbReference>
<gene>
    <name evidence="2" type="ORF">Golax_001915</name>
</gene>
<dbReference type="AlphaFoldDB" id="A0A7J9APS0"/>
<name>A0A7J9APS0_9ROSI</name>